<dbReference type="GO" id="GO:0051723">
    <property type="term" value="F:protein methylesterase activity"/>
    <property type="evidence" value="ECO:0007669"/>
    <property type="project" value="InterPro"/>
</dbReference>
<comment type="caution">
    <text evidence="4">The sequence shown here is derived from an EMBL/GenBank/DDBJ whole genome shotgun (WGS) entry which is preliminary data.</text>
</comment>
<dbReference type="AlphaFoldDB" id="A0AAD7WNX1"/>
<keyword evidence="1" id="KW-0719">Serine esterase</keyword>
<evidence type="ECO:0000256" key="3">
    <source>
        <dbReference type="SAM" id="MobiDB-lite"/>
    </source>
</evidence>
<dbReference type="PANTHER" id="PTHR14189">
    <property type="entry name" value="PROTEIN PHOSPHATASE METHYLESTERASE-1 RELATED"/>
    <property type="match status" value="1"/>
</dbReference>
<evidence type="ECO:0000256" key="2">
    <source>
        <dbReference type="ARBA" id="ARBA00022801"/>
    </source>
</evidence>
<dbReference type="EMBL" id="JAINUG010000057">
    <property type="protein sequence ID" value="KAJ8403633.1"/>
    <property type="molecule type" value="Genomic_DNA"/>
</dbReference>
<proteinExistence type="predicted"/>
<accession>A0AAD7WNX1</accession>
<sequence length="66" mass="7389">MQGKFMMQVLPPCGHAVHEDMPDKVAEALANFMIRHKFAEARGDSERPENSTVPVNAFHNGNSFFT</sequence>
<organism evidence="4 5">
    <name type="scientific">Aldrovandia affinis</name>
    <dbReference type="NCBI Taxonomy" id="143900"/>
    <lineage>
        <taxon>Eukaryota</taxon>
        <taxon>Metazoa</taxon>
        <taxon>Chordata</taxon>
        <taxon>Craniata</taxon>
        <taxon>Vertebrata</taxon>
        <taxon>Euteleostomi</taxon>
        <taxon>Actinopterygii</taxon>
        <taxon>Neopterygii</taxon>
        <taxon>Teleostei</taxon>
        <taxon>Notacanthiformes</taxon>
        <taxon>Halosauridae</taxon>
        <taxon>Aldrovandia</taxon>
    </lineage>
</organism>
<dbReference type="Gene3D" id="3.40.50.1820">
    <property type="entry name" value="alpha/beta hydrolase"/>
    <property type="match status" value="1"/>
</dbReference>
<dbReference type="PANTHER" id="PTHR14189:SF0">
    <property type="entry name" value="PROTEIN PHOSPHATASE METHYLESTERASE 1"/>
    <property type="match status" value="1"/>
</dbReference>
<reference evidence="4" key="1">
    <citation type="journal article" date="2023" name="Science">
        <title>Genome structures resolve the early diversification of teleost fishes.</title>
        <authorList>
            <person name="Parey E."/>
            <person name="Louis A."/>
            <person name="Montfort J."/>
            <person name="Bouchez O."/>
            <person name="Roques C."/>
            <person name="Iampietro C."/>
            <person name="Lluch J."/>
            <person name="Castinel A."/>
            <person name="Donnadieu C."/>
            <person name="Desvignes T."/>
            <person name="Floi Bucao C."/>
            <person name="Jouanno E."/>
            <person name="Wen M."/>
            <person name="Mejri S."/>
            <person name="Dirks R."/>
            <person name="Jansen H."/>
            <person name="Henkel C."/>
            <person name="Chen W.J."/>
            <person name="Zahm M."/>
            <person name="Cabau C."/>
            <person name="Klopp C."/>
            <person name="Thompson A.W."/>
            <person name="Robinson-Rechavi M."/>
            <person name="Braasch I."/>
            <person name="Lecointre G."/>
            <person name="Bobe J."/>
            <person name="Postlethwait J.H."/>
            <person name="Berthelot C."/>
            <person name="Roest Crollius H."/>
            <person name="Guiguen Y."/>
        </authorList>
    </citation>
    <scope>NUCLEOTIDE SEQUENCE</scope>
    <source>
        <strain evidence="4">NC1722</strain>
    </source>
</reference>
<keyword evidence="2" id="KW-0378">Hydrolase</keyword>
<evidence type="ECO:0008006" key="6">
    <source>
        <dbReference type="Google" id="ProtNLM"/>
    </source>
</evidence>
<keyword evidence="5" id="KW-1185">Reference proteome</keyword>
<feature type="region of interest" description="Disordered" evidence="3">
    <location>
        <begin position="41"/>
        <end position="66"/>
    </location>
</feature>
<gene>
    <name evidence="4" type="ORF">AAFF_G00349590</name>
</gene>
<dbReference type="InterPro" id="IPR016812">
    <property type="entry name" value="PPase_methylesterase_euk"/>
</dbReference>
<protein>
    <recommendedName>
        <fullName evidence="6">Protein phosphatase methylesterase-1</fullName>
    </recommendedName>
</protein>
<evidence type="ECO:0000256" key="1">
    <source>
        <dbReference type="ARBA" id="ARBA00022487"/>
    </source>
</evidence>
<dbReference type="Proteomes" id="UP001221898">
    <property type="component" value="Unassembled WGS sequence"/>
</dbReference>
<name>A0AAD7WNX1_9TELE</name>
<dbReference type="InterPro" id="IPR029058">
    <property type="entry name" value="AB_hydrolase_fold"/>
</dbReference>
<evidence type="ECO:0000313" key="4">
    <source>
        <dbReference type="EMBL" id="KAJ8403633.1"/>
    </source>
</evidence>
<evidence type="ECO:0000313" key="5">
    <source>
        <dbReference type="Proteomes" id="UP001221898"/>
    </source>
</evidence>
<feature type="compositionally biased region" description="Polar residues" evidence="3">
    <location>
        <begin position="50"/>
        <end position="66"/>
    </location>
</feature>